<keyword evidence="2" id="KW-1185">Reference proteome</keyword>
<reference evidence="1" key="1">
    <citation type="submission" date="2022-10" db="EMBL/GenBank/DDBJ databases">
        <title>Genome Sequence of Xylaria curta.</title>
        <authorList>
            <person name="Buettner E."/>
        </authorList>
    </citation>
    <scope>NUCLEOTIDE SEQUENCE</scope>
    <source>
        <strain evidence="1">Babe10</strain>
    </source>
</reference>
<evidence type="ECO:0000313" key="1">
    <source>
        <dbReference type="EMBL" id="KAJ2997704.1"/>
    </source>
</evidence>
<dbReference type="Proteomes" id="UP001143856">
    <property type="component" value="Unassembled WGS sequence"/>
</dbReference>
<comment type="caution">
    <text evidence="1">The sequence shown here is derived from an EMBL/GenBank/DDBJ whole genome shotgun (WGS) entry which is preliminary data.</text>
</comment>
<organism evidence="1 2">
    <name type="scientific">Xylaria curta</name>
    <dbReference type="NCBI Taxonomy" id="42375"/>
    <lineage>
        <taxon>Eukaryota</taxon>
        <taxon>Fungi</taxon>
        <taxon>Dikarya</taxon>
        <taxon>Ascomycota</taxon>
        <taxon>Pezizomycotina</taxon>
        <taxon>Sordariomycetes</taxon>
        <taxon>Xylariomycetidae</taxon>
        <taxon>Xylariales</taxon>
        <taxon>Xylariaceae</taxon>
        <taxon>Xylaria</taxon>
    </lineage>
</organism>
<protein>
    <submittedName>
        <fullName evidence="1">Uncharacterized protein</fullName>
    </submittedName>
</protein>
<proteinExistence type="predicted"/>
<sequence length="388" mass="43685">MTPNTSPSPASQTATERHARSVLHTQDTGSSTTARLPKDSRLDKYCKTPEDHPASISRSTNDTKGDHRKPSVTSLVRRQRGHTSYQDITMLPFSFPSVRPTTLPQFPRFPPHAHGMNGNTSRLYMPYNGPYNVATLRTPVEAAAHRQISKLLTGVSVHYQGDPFLKANQSANIPDELNTSVWITNLPPDVNHKKLLDNVRNCGKIYAAVINGPENGHITAASKIVFFDVAGADNLLQQAREGRFVVGGYMPRVRRNRIKTEAKPPSPSSRVLHIEGPSCLVNEVYLRKLFSEDSIVWQDEVVVVLSSNEMLTRLEWRFGSYRCQAESARHLIERIKRRNSIMSYPEDSQLWSWLWQGVTVHFGVDPCAPAPGKYFSYPSRFPKMLHKT</sequence>
<dbReference type="EMBL" id="JAPDGR010000049">
    <property type="protein sequence ID" value="KAJ2997704.1"/>
    <property type="molecule type" value="Genomic_DNA"/>
</dbReference>
<gene>
    <name evidence="1" type="ORF">NUW58_g570</name>
</gene>
<accession>A0ACC1PS48</accession>
<name>A0ACC1PS48_9PEZI</name>
<evidence type="ECO:0000313" key="2">
    <source>
        <dbReference type="Proteomes" id="UP001143856"/>
    </source>
</evidence>